<organism evidence="2 3">
    <name type="scientific">Pseudonocardia charpentierae</name>
    <dbReference type="NCBI Taxonomy" id="3075545"/>
    <lineage>
        <taxon>Bacteria</taxon>
        <taxon>Bacillati</taxon>
        <taxon>Actinomycetota</taxon>
        <taxon>Actinomycetes</taxon>
        <taxon>Pseudonocardiales</taxon>
        <taxon>Pseudonocardiaceae</taxon>
        <taxon>Pseudonocardia</taxon>
    </lineage>
</organism>
<proteinExistence type="predicted"/>
<protein>
    <submittedName>
        <fullName evidence="2">PTS glucitol/sorbitol transporter subunit IIA</fullName>
    </submittedName>
</protein>
<accession>A0ABU2N5G9</accession>
<gene>
    <name evidence="2" type="ORF">RM445_06545</name>
</gene>
<feature type="modified residue" description="Phosphohistidine; by HPr" evidence="1">
    <location>
        <position position="42"/>
    </location>
</feature>
<reference evidence="3" key="1">
    <citation type="submission" date="2023-07" db="EMBL/GenBank/DDBJ databases">
        <title>30 novel species of actinomycetes from the DSMZ collection.</title>
        <authorList>
            <person name="Nouioui I."/>
        </authorList>
    </citation>
    <scope>NUCLEOTIDE SEQUENCE [LARGE SCALE GENOMIC DNA]</scope>
    <source>
        <strain evidence="3">DSM 45834</strain>
    </source>
</reference>
<evidence type="ECO:0000256" key="1">
    <source>
        <dbReference type="PROSITE-ProRule" id="PRU00420"/>
    </source>
</evidence>
<dbReference type="Gene3D" id="2.40.33.40">
    <property type="entry name" value="Phosphotransferase system, glucitol/sorbitol-specific IIA component"/>
    <property type="match status" value="1"/>
</dbReference>
<dbReference type="PROSITE" id="PS51097">
    <property type="entry name" value="PTS_EIIA_TYPE_5"/>
    <property type="match status" value="1"/>
</dbReference>
<dbReference type="Proteomes" id="UP001183202">
    <property type="component" value="Unassembled WGS sequence"/>
</dbReference>
<dbReference type="InterPro" id="IPR004716">
    <property type="entry name" value="PTS_IIA_glucitol/sorbitol-sp"/>
</dbReference>
<dbReference type="PANTHER" id="PTHR40398:SF1">
    <property type="entry name" value="PTS SYSTEM GLUCITOL_SORBITOL-SPECIFIC EIIA COMPONENT"/>
    <property type="match status" value="1"/>
</dbReference>
<dbReference type="Pfam" id="PF03829">
    <property type="entry name" value="PTSIIA_gutA"/>
    <property type="match status" value="1"/>
</dbReference>
<name>A0ABU2N5G9_9PSEU</name>
<evidence type="ECO:0000313" key="2">
    <source>
        <dbReference type="EMBL" id="MDT0349181.1"/>
    </source>
</evidence>
<dbReference type="RefSeq" id="WP_311555162.1">
    <property type="nucleotide sequence ID" value="NZ_JAVREJ010000003.1"/>
</dbReference>
<dbReference type="EMBL" id="JAVREJ010000003">
    <property type="protein sequence ID" value="MDT0349181.1"/>
    <property type="molecule type" value="Genomic_DNA"/>
</dbReference>
<keyword evidence="3" id="KW-1185">Reference proteome</keyword>
<comment type="caution">
    <text evidence="2">The sequence shown here is derived from an EMBL/GenBank/DDBJ whole genome shotgun (WGS) entry which is preliminary data.</text>
</comment>
<dbReference type="PANTHER" id="PTHR40398">
    <property type="entry name" value="PTS SYSTEM GLUCITOL/SORBITOL-SPECIFIC EIIA COMPONENT"/>
    <property type="match status" value="1"/>
</dbReference>
<dbReference type="SUPFAM" id="SSF141530">
    <property type="entry name" value="PTSIIA/GutA-like"/>
    <property type="match status" value="1"/>
</dbReference>
<evidence type="ECO:0000313" key="3">
    <source>
        <dbReference type="Proteomes" id="UP001183202"/>
    </source>
</evidence>
<sequence length="122" mass="12862">MTYYRTTVVEIGPEAGEMIEAGVLILFGEPLPEALAEVSIVHRPSQTLSGNAVSVGDVVSFAGTDLRIDAVGELATRNLDDLGHVVLYINQPDQKLLPGAVLASGDIPDLKAGDVIEFRSSS</sequence>
<dbReference type="InterPro" id="IPR036665">
    <property type="entry name" value="PTS_IIA_glucitol/sorbitol_sf"/>
</dbReference>